<reference evidence="13" key="1">
    <citation type="submission" date="2016-01" db="EMBL/GenBank/DDBJ databases">
        <authorList>
            <person name="Husnik F."/>
        </authorList>
    </citation>
    <scope>NUCLEOTIDE SEQUENCE [LARGE SCALE GENOMIC DNA]</scope>
</reference>
<keyword evidence="7 10" id="KW-0408">Iron</keyword>
<proteinExistence type="inferred from homology"/>
<evidence type="ECO:0000256" key="7">
    <source>
        <dbReference type="ARBA" id="ARBA00023004"/>
    </source>
</evidence>
<keyword evidence="10" id="KW-0004">4Fe-4S</keyword>
<dbReference type="GO" id="GO:0006779">
    <property type="term" value="P:porphyrin-containing compound biosynthetic process"/>
    <property type="evidence" value="ECO:0007669"/>
    <property type="project" value="InterPro"/>
</dbReference>
<evidence type="ECO:0000256" key="5">
    <source>
        <dbReference type="ARBA" id="ARBA00022691"/>
    </source>
</evidence>
<dbReference type="GO" id="GO:0005737">
    <property type="term" value="C:cytoplasm"/>
    <property type="evidence" value="ECO:0007669"/>
    <property type="project" value="UniProtKB-SubCell"/>
</dbReference>
<dbReference type="Pfam" id="PF04055">
    <property type="entry name" value="Radical_SAM"/>
    <property type="match status" value="1"/>
</dbReference>
<comment type="cofactor">
    <cofactor evidence="1">
        <name>[4Fe-4S] cluster</name>
        <dbReference type="ChEBI" id="CHEBI:49883"/>
    </cofactor>
</comment>
<dbReference type="NCBIfam" id="TIGR00539">
    <property type="entry name" value="hemN_rel"/>
    <property type="match status" value="1"/>
</dbReference>
<dbReference type="PANTHER" id="PTHR13932:SF5">
    <property type="entry name" value="RADICAL S-ADENOSYL METHIONINE DOMAIN-CONTAINING PROTEIN 1, MITOCHONDRIAL"/>
    <property type="match status" value="1"/>
</dbReference>
<keyword evidence="8 10" id="KW-0411">Iron-sulfur</keyword>
<keyword evidence="10" id="KW-0963">Cytoplasm</keyword>
<dbReference type="AlphaFoldDB" id="A0A143WTH8"/>
<dbReference type="PANTHER" id="PTHR13932">
    <property type="entry name" value="COPROPORPHYRINIGEN III OXIDASE"/>
    <property type="match status" value="1"/>
</dbReference>
<evidence type="ECO:0000313" key="13">
    <source>
        <dbReference type="Proteomes" id="UP000095477"/>
    </source>
</evidence>
<evidence type="ECO:0000256" key="4">
    <source>
        <dbReference type="ARBA" id="ARBA00022617"/>
    </source>
</evidence>
<dbReference type="InterPro" id="IPR007197">
    <property type="entry name" value="rSAM"/>
</dbReference>
<dbReference type="PATRIC" id="fig|1778263.3.peg.204"/>
<gene>
    <name evidence="12" type="primary">hemN</name>
    <name evidence="12" type="ORF">TPER_HE00209</name>
</gene>
<evidence type="ECO:0000256" key="9">
    <source>
        <dbReference type="ARBA" id="ARBA00023186"/>
    </source>
</evidence>
<evidence type="ECO:0000256" key="10">
    <source>
        <dbReference type="RuleBase" id="RU364116"/>
    </source>
</evidence>
<keyword evidence="4 10" id="KW-0349">Heme</keyword>
<name>A0A143WTH8_9ENTR</name>
<organism evidence="12 13">
    <name type="scientific">Candidatus Hoaglandella endobia</name>
    <dbReference type="NCBI Taxonomy" id="1778263"/>
    <lineage>
        <taxon>Bacteria</taxon>
        <taxon>Pseudomonadati</taxon>
        <taxon>Pseudomonadota</taxon>
        <taxon>Gammaproteobacteria</taxon>
        <taxon>Enterobacterales</taxon>
        <taxon>Enterobacteriaceae</taxon>
        <taxon>Candidatus Hoaglandella</taxon>
    </lineage>
</organism>
<dbReference type="InterPro" id="IPR034505">
    <property type="entry name" value="Coproporphyrinogen-III_oxidase"/>
</dbReference>
<dbReference type="STRING" id="1778263.TPER_HE00209"/>
<keyword evidence="13" id="KW-1185">Reference proteome</keyword>
<sequence length="344" mass="38648">MPHLEYVYHLLTDLENDIVLTNGRGVNTLFIGGGTPSLLSIRAIQLLLDGIRARIMLMLDAEITIEVNPGTVDVERFLGYKQAGVNRISLGVQSFDLEKLNSIGRIHDGQDTHRAAQQAVSLGLRSVNFDLMYGLPDQTLVGALDDLMQAIVLAPSHLSWYQLTIEPNTLFWAQPPKLPNDDILWNISQKGKQLLQAAGYCQYEISAYARAGFQCNHNLNYWRFGDYLGIGCGAHGKLTQLDGTVMRTVKNHHPRGYMQGNNYLSQRYLVAPSDLPFEYFMNRFRLLEATPRAEFTAYTGLDESKVRTALDTALASGFITESTHYWQVTDKGKSFLNLLLELFI</sequence>
<dbReference type="InterPro" id="IPR006638">
    <property type="entry name" value="Elp3/MiaA/NifB-like_rSAM"/>
</dbReference>
<dbReference type="GO" id="GO:0051539">
    <property type="term" value="F:4 iron, 4 sulfur cluster binding"/>
    <property type="evidence" value="ECO:0007669"/>
    <property type="project" value="UniProtKB-UniRule"/>
</dbReference>
<keyword evidence="9 10" id="KW-0143">Chaperone</keyword>
<dbReference type="InterPro" id="IPR010723">
    <property type="entry name" value="HemN_C"/>
</dbReference>
<comment type="similarity">
    <text evidence="2">Belongs to the anaerobic coproporphyrinogen-III oxidase family. HemW subfamily.</text>
</comment>
<accession>A0A143WTH8</accession>
<evidence type="ECO:0000256" key="6">
    <source>
        <dbReference type="ARBA" id="ARBA00022723"/>
    </source>
</evidence>
<keyword evidence="12" id="KW-0560">Oxidoreductase</keyword>
<evidence type="ECO:0000313" key="12">
    <source>
        <dbReference type="EMBL" id="CUX97141.1"/>
    </source>
</evidence>
<evidence type="ECO:0000256" key="2">
    <source>
        <dbReference type="ARBA" id="ARBA00006100"/>
    </source>
</evidence>
<dbReference type="EMBL" id="LN999835">
    <property type="protein sequence ID" value="CUX97141.1"/>
    <property type="molecule type" value="Genomic_DNA"/>
</dbReference>
<dbReference type="Proteomes" id="UP000095477">
    <property type="component" value="Chromosome I"/>
</dbReference>
<evidence type="ECO:0000256" key="1">
    <source>
        <dbReference type="ARBA" id="ARBA00001966"/>
    </source>
</evidence>
<dbReference type="Pfam" id="PF06969">
    <property type="entry name" value="HemN_C"/>
    <property type="match status" value="1"/>
</dbReference>
<comment type="function">
    <text evidence="10">Probably acts as a heme chaperone, transferring heme to an unknown acceptor. Binds one molecule of heme per monomer, possibly covalently. Binds 1 [4Fe-4S] cluster. The cluster is coordinated with 3 cysteines and an exchangeable S-adenosyl-L-methionine.</text>
</comment>
<protein>
    <recommendedName>
        <fullName evidence="3 10">Heme chaperone HemW</fullName>
    </recommendedName>
</protein>
<dbReference type="CDD" id="cd01335">
    <property type="entry name" value="Radical_SAM"/>
    <property type="match status" value="1"/>
</dbReference>
<dbReference type="SMART" id="SM00729">
    <property type="entry name" value="Elp3"/>
    <property type="match status" value="1"/>
</dbReference>
<feature type="domain" description="Radical SAM core" evidence="11">
    <location>
        <begin position="1"/>
        <end position="204"/>
    </location>
</feature>
<evidence type="ECO:0000259" key="11">
    <source>
        <dbReference type="PROSITE" id="PS51918"/>
    </source>
</evidence>
<dbReference type="GO" id="GO:0046872">
    <property type="term" value="F:metal ion binding"/>
    <property type="evidence" value="ECO:0007669"/>
    <property type="project" value="UniProtKB-UniRule"/>
</dbReference>
<dbReference type="Gene3D" id="3.20.20.70">
    <property type="entry name" value="Aldolase class I"/>
    <property type="match status" value="1"/>
</dbReference>
<keyword evidence="5 10" id="KW-0949">S-adenosyl-L-methionine</keyword>
<dbReference type="GO" id="GO:0004109">
    <property type="term" value="F:coproporphyrinogen oxidase activity"/>
    <property type="evidence" value="ECO:0007669"/>
    <property type="project" value="InterPro"/>
</dbReference>
<dbReference type="InterPro" id="IPR013785">
    <property type="entry name" value="Aldolase_TIM"/>
</dbReference>
<dbReference type="InterPro" id="IPR058240">
    <property type="entry name" value="rSAM_sf"/>
</dbReference>
<dbReference type="SUPFAM" id="SSF102114">
    <property type="entry name" value="Radical SAM enzymes"/>
    <property type="match status" value="1"/>
</dbReference>
<dbReference type="PROSITE" id="PS51918">
    <property type="entry name" value="RADICAL_SAM"/>
    <property type="match status" value="1"/>
</dbReference>
<dbReference type="KEGG" id="hed:TPER_HE00209"/>
<comment type="subcellular location">
    <subcellularLocation>
        <location evidence="10">Cytoplasm</location>
    </subcellularLocation>
</comment>
<evidence type="ECO:0000256" key="3">
    <source>
        <dbReference type="ARBA" id="ARBA00017228"/>
    </source>
</evidence>
<dbReference type="InterPro" id="IPR004559">
    <property type="entry name" value="HemW-like"/>
</dbReference>
<evidence type="ECO:0000256" key="8">
    <source>
        <dbReference type="ARBA" id="ARBA00023014"/>
    </source>
</evidence>
<keyword evidence="6 10" id="KW-0479">Metal-binding</keyword>